<reference evidence="1 2" key="1">
    <citation type="submission" date="2020-04" db="EMBL/GenBank/DDBJ databases">
        <authorList>
            <person name="Wallbank WR R."/>
            <person name="Pardo Diaz C."/>
            <person name="Kozak K."/>
            <person name="Martin S."/>
            <person name="Jiggins C."/>
            <person name="Moest M."/>
            <person name="Warren A I."/>
            <person name="Byers J.R.P. K."/>
            <person name="Montejo-Kovacevich G."/>
            <person name="Yen C E."/>
        </authorList>
    </citation>
    <scope>NUCLEOTIDE SEQUENCE [LARGE SCALE GENOMIC DNA]</scope>
</reference>
<dbReference type="Proteomes" id="UP000494256">
    <property type="component" value="Unassembled WGS sequence"/>
</dbReference>
<dbReference type="OrthoDB" id="7433963at2759"/>
<evidence type="ECO:0000313" key="2">
    <source>
        <dbReference type="Proteomes" id="UP000494256"/>
    </source>
</evidence>
<proteinExistence type="predicted"/>
<comment type="caution">
    <text evidence="1">The sequence shown here is derived from an EMBL/GenBank/DDBJ whole genome shotgun (WGS) entry which is preliminary data.</text>
</comment>
<sequence length="72" mass="7978">MCRVRFSSIGEHVENGLPNSELVGVKGLRREDLKSVRKLGRLIARCPEEGSCGGLHAKDVILVLWQMGETFV</sequence>
<dbReference type="AlphaFoldDB" id="A0A8S0ZIX9"/>
<accession>A0A8S0ZIX9</accession>
<organism evidence="1 2">
    <name type="scientific">Arctia plantaginis</name>
    <name type="common">Wood tiger moth</name>
    <name type="synonym">Phalaena plantaginis</name>
    <dbReference type="NCBI Taxonomy" id="874455"/>
    <lineage>
        <taxon>Eukaryota</taxon>
        <taxon>Metazoa</taxon>
        <taxon>Ecdysozoa</taxon>
        <taxon>Arthropoda</taxon>
        <taxon>Hexapoda</taxon>
        <taxon>Insecta</taxon>
        <taxon>Pterygota</taxon>
        <taxon>Neoptera</taxon>
        <taxon>Endopterygota</taxon>
        <taxon>Lepidoptera</taxon>
        <taxon>Glossata</taxon>
        <taxon>Ditrysia</taxon>
        <taxon>Noctuoidea</taxon>
        <taxon>Erebidae</taxon>
        <taxon>Arctiinae</taxon>
        <taxon>Arctia</taxon>
    </lineage>
</organism>
<dbReference type="EMBL" id="CADEBD010000292">
    <property type="protein sequence ID" value="CAB3233118.1"/>
    <property type="molecule type" value="Genomic_DNA"/>
</dbReference>
<evidence type="ECO:0000313" key="1">
    <source>
        <dbReference type="EMBL" id="CAB3233118.1"/>
    </source>
</evidence>
<name>A0A8S0ZIX9_ARCPL</name>
<protein>
    <submittedName>
        <fullName evidence="1">Uncharacterized protein</fullName>
    </submittedName>
</protein>
<gene>
    <name evidence="1" type="ORF">APLA_LOCUS6026</name>
</gene>